<proteinExistence type="inferred from homology"/>
<dbReference type="PANTHER" id="PTHR10066">
    <property type="entry name" value="BETA-GLUCURONIDASE"/>
    <property type="match status" value="1"/>
</dbReference>
<dbReference type="GO" id="GO:0005975">
    <property type="term" value="P:carbohydrate metabolic process"/>
    <property type="evidence" value="ECO:0007669"/>
    <property type="project" value="InterPro"/>
</dbReference>
<feature type="domain" description="Glycosyl hydrolases family 2 sugar binding" evidence="10">
    <location>
        <begin position="47"/>
        <end position="209"/>
    </location>
</feature>
<dbReference type="PANTHER" id="PTHR10066:SF67">
    <property type="entry name" value="BETA-GLUCURONIDASE"/>
    <property type="match status" value="1"/>
</dbReference>
<evidence type="ECO:0000256" key="1">
    <source>
        <dbReference type="ARBA" id="ARBA00007401"/>
    </source>
</evidence>
<evidence type="ECO:0000313" key="12">
    <source>
        <dbReference type="Proteomes" id="UP000223913"/>
    </source>
</evidence>
<comment type="caution">
    <text evidence="11">The sequence shown here is derived from an EMBL/GenBank/DDBJ whole genome shotgun (WGS) entry which is preliminary data.</text>
</comment>
<dbReference type="Gene3D" id="3.20.20.80">
    <property type="entry name" value="Glycosidases"/>
    <property type="match status" value="1"/>
</dbReference>
<feature type="signal peptide" evidence="7">
    <location>
        <begin position="1"/>
        <end position="22"/>
    </location>
</feature>
<protein>
    <recommendedName>
        <fullName evidence="3">Beta-glucuronidase</fullName>
        <ecNumber evidence="2">3.2.1.31</ecNumber>
    </recommendedName>
</protein>
<keyword evidence="4 6" id="KW-0378">Hydrolase</keyword>
<comment type="similarity">
    <text evidence="1 6">Belongs to the glycosyl hydrolase 2 family.</text>
</comment>
<sequence length="627" mass="70077">MRTKLQLYFLGLILCIGIPAGAQTFPNAAPADIALFPVQNEQRNRMDLSGIWKFKLDETGVGEQEGWFNGLSDYRSIAVPGSWNDQFNDTHNYLGLAWYETETFVPAAWKEERIFIRVGSANYLAKIWINGTPLGQHEGGHIPFAFDITSLVKWDGQNRISIQIENELKPDRVPTGNVKGGPFNNFPATSYDFFPFAGLQRAVWLYTTPQTAAIQDITITTDFESTTGKVAVQVEKRGSARKGTVTISGHGVNVEQAITFTGDAATANIEIPNVELWSPENPALYEVSVKIGDRNTIDSYATQTGVRTIAVTEKAILLNGEPIYLKGFGKHEDFPIYGRGSAYPVMVKDFELMKWTGANSFRTSHYPYDEEFYKMADREGFLIIDEIPAVGLVFYDEAENVAKRKALCSQYLDELIARDKNHPSVIMWCVANEPFPENLGGGGFTGQAKETAESDVAIDFLEGLIRQAKEKDPTRLAAFVGVMGGPTAWLDLSDVILINRYFGWYTNVGNLPLGLRYFGGEMDKIHETFKKPVMVTEFGADAIAGMHATEDEIYSEEFQRKMIASYLDVADAKDYVVGMHVWNFADFRTGQALMRVGGMNLKGVFTQDRKPKLAAHLLRERWNKAKE</sequence>
<dbReference type="EMBL" id="PDUD01000020">
    <property type="protein sequence ID" value="PHN05665.1"/>
    <property type="molecule type" value="Genomic_DNA"/>
</dbReference>
<evidence type="ECO:0000256" key="6">
    <source>
        <dbReference type="RuleBase" id="RU361154"/>
    </source>
</evidence>
<organism evidence="11 12">
    <name type="scientific">Flavilitoribacter nigricans (strain ATCC 23147 / DSM 23189 / NBRC 102662 / NCIMB 1420 / SS-2)</name>
    <name type="common">Lewinella nigricans</name>
    <dbReference type="NCBI Taxonomy" id="1122177"/>
    <lineage>
        <taxon>Bacteria</taxon>
        <taxon>Pseudomonadati</taxon>
        <taxon>Bacteroidota</taxon>
        <taxon>Saprospiria</taxon>
        <taxon>Saprospirales</taxon>
        <taxon>Lewinellaceae</taxon>
        <taxon>Flavilitoribacter</taxon>
    </lineage>
</organism>
<dbReference type="InterPro" id="IPR023230">
    <property type="entry name" value="Glyco_hydro_2_CS"/>
</dbReference>
<evidence type="ECO:0000256" key="3">
    <source>
        <dbReference type="ARBA" id="ARBA00016205"/>
    </source>
</evidence>
<dbReference type="InterPro" id="IPR006104">
    <property type="entry name" value="Glyco_hydro_2_N"/>
</dbReference>
<dbReference type="InterPro" id="IPR017853">
    <property type="entry name" value="GH"/>
</dbReference>
<dbReference type="GO" id="GO:0019391">
    <property type="term" value="P:glucuronoside catabolic process"/>
    <property type="evidence" value="ECO:0007669"/>
    <property type="project" value="TreeGrafter"/>
</dbReference>
<evidence type="ECO:0000256" key="5">
    <source>
        <dbReference type="ARBA" id="ARBA00023295"/>
    </source>
</evidence>
<name>A0A2D0NB01_FLAN2</name>
<dbReference type="NCBIfam" id="NF007538">
    <property type="entry name" value="PRK10150.1"/>
    <property type="match status" value="1"/>
</dbReference>
<dbReference type="Pfam" id="PF02836">
    <property type="entry name" value="Glyco_hydro_2_C"/>
    <property type="match status" value="1"/>
</dbReference>
<dbReference type="GO" id="GO:0030246">
    <property type="term" value="F:carbohydrate binding"/>
    <property type="evidence" value="ECO:0007669"/>
    <property type="project" value="TreeGrafter"/>
</dbReference>
<dbReference type="FunFam" id="3.20.20.80:FF:000080">
    <property type="entry name" value="Beta-glucuronidase UidA"/>
    <property type="match status" value="1"/>
</dbReference>
<dbReference type="OrthoDB" id="857501at2"/>
<dbReference type="SUPFAM" id="SSF49303">
    <property type="entry name" value="beta-Galactosidase/glucuronidase domain"/>
    <property type="match status" value="1"/>
</dbReference>
<dbReference type="InterPro" id="IPR006102">
    <property type="entry name" value="Ig-like_GH2"/>
</dbReference>
<feature type="chain" id="PRO_5013402014" description="Beta-glucuronidase" evidence="7">
    <location>
        <begin position="23"/>
        <end position="627"/>
    </location>
</feature>
<evidence type="ECO:0000256" key="2">
    <source>
        <dbReference type="ARBA" id="ARBA00012761"/>
    </source>
</evidence>
<dbReference type="SUPFAM" id="SSF51445">
    <property type="entry name" value="(Trans)glycosidases"/>
    <property type="match status" value="1"/>
</dbReference>
<evidence type="ECO:0000313" key="11">
    <source>
        <dbReference type="EMBL" id="PHN05665.1"/>
    </source>
</evidence>
<dbReference type="PROSITE" id="PS00719">
    <property type="entry name" value="GLYCOSYL_HYDROL_F2_1"/>
    <property type="match status" value="1"/>
</dbReference>
<dbReference type="Pfam" id="PF02837">
    <property type="entry name" value="Glyco_hydro_2_N"/>
    <property type="match status" value="1"/>
</dbReference>
<dbReference type="PRINTS" id="PR00132">
    <property type="entry name" value="GLHYDRLASE2"/>
</dbReference>
<keyword evidence="5 6" id="KW-0326">Glycosidase</keyword>
<dbReference type="EC" id="3.2.1.31" evidence="2"/>
<reference evidence="11 12" key="1">
    <citation type="submission" date="2017-10" db="EMBL/GenBank/DDBJ databases">
        <title>The draft genome sequence of Lewinella nigricans NBRC 102662.</title>
        <authorList>
            <person name="Wang K."/>
        </authorList>
    </citation>
    <scope>NUCLEOTIDE SEQUENCE [LARGE SCALE GENOMIC DNA]</scope>
    <source>
        <strain evidence="11 12">NBRC 102662</strain>
    </source>
</reference>
<dbReference type="InterPro" id="IPR036156">
    <property type="entry name" value="Beta-gal/glucu_dom_sf"/>
</dbReference>
<dbReference type="InterPro" id="IPR008979">
    <property type="entry name" value="Galactose-bd-like_sf"/>
</dbReference>
<evidence type="ECO:0000256" key="7">
    <source>
        <dbReference type="SAM" id="SignalP"/>
    </source>
</evidence>
<feature type="domain" description="Glycoside hydrolase family 2 immunoglobulin-like beta-sandwich" evidence="8">
    <location>
        <begin position="213"/>
        <end position="307"/>
    </location>
</feature>
<dbReference type="Proteomes" id="UP000223913">
    <property type="component" value="Unassembled WGS sequence"/>
</dbReference>
<keyword evidence="12" id="KW-1185">Reference proteome</keyword>
<dbReference type="InterPro" id="IPR013783">
    <property type="entry name" value="Ig-like_fold"/>
</dbReference>
<dbReference type="GO" id="GO:0004566">
    <property type="term" value="F:beta-glucuronidase activity"/>
    <property type="evidence" value="ECO:0007669"/>
    <property type="project" value="UniProtKB-EC"/>
</dbReference>
<accession>A0A2D0NB01</accession>
<feature type="domain" description="Glycoside hydrolase family 2 catalytic" evidence="9">
    <location>
        <begin position="309"/>
        <end position="624"/>
    </location>
</feature>
<evidence type="ECO:0000259" key="8">
    <source>
        <dbReference type="Pfam" id="PF00703"/>
    </source>
</evidence>
<dbReference type="RefSeq" id="WP_099150755.1">
    <property type="nucleotide sequence ID" value="NZ_PDUD01000020.1"/>
</dbReference>
<evidence type="ECO:0000256" key="4">
    <source>
        <dbReference type="ARBA" id="ARBA00022801"/>
    </source>
</evidence>
<dbReference type="InterPro" id="IPR006103">
    <property type="entry name" value="Glyco_hydro_2_cat"/>
</dbReference>
<dbReference type="AlphaFoldDB" id="A0A2D0NB01"/>
<evidence type="ECO:0000259" key="9">
    <source>
        <dbReference type="Pfam" id="PF02836"/>
    </source>
</evidence>
<dbReference type="Pfam" id="PF00703">
    <property type="entry name" value="Glyco_hydro_2"/>
    <property type="match status" value="1"/>
</dbReference>
<gene>
    <name evidence="11" type="ORF">CRP01_14375</name>
</gene>
<evidence type="ECO:0000259" key="10">
    <source>
        <dbReference type="Pfam" id="PF02837"/>
    </source>
</evidence>
<dbReference type="Gene3D" id="2.60.40.10">
    <property type="entry name" value="Immunoglobulins"/>
    <property type="match status" value="1"/>
</dbReference>
<dbReference type="Gene3D" id="2.60.120.260">
    <property type="entry name" value="Galactose-binding domain-like"/>
    <property type="match status" value="1"/>
</dbReference>
<keyword evidence="7" id="KW-0732">Signal</keyword>
<dbReference type="SUPFAM" id="SSF49785">
    <property type="entry name" value="Galactose-binding domain-like"/>
    <property type="match status" value="1"/>
</dbReference>
<dbReference type="InterPro" id="IPR006101">
    <property type="entry name" value="Glyco_hydro_2"/>
</dbReference>